<organism evidence="2 3">
    <name type="scientific">Mucuna pruriens</name>
    <name type="common">Velvet bean</name>
    <name type="synonym">Dolichos pruriens</name>
    <dbReference type="NCBI Taxonomy" id="157652"/>
    <lineage>
        <taxon>Eukaryota</taxon>
        <taxon>Viridiplantae</taxon>
        <taxon>Streptophyta</taxon>
        <taxon>Embryophyta</taxon>
        <taxon>Tracheophyta</taxon>
        <taxon>Spermatophyta</taxon>
        <taxon>Magnoliopsida</taxon>
        <taxon>eudicotyledons</taxon>
        <taxon>Gunneridae</taxon>
        <taxon>Pentapetalae</taxon>
        <taxon>rosids</taxon>
        <taxon>fabids</taxon>
        <taxon>Fabales</taxon>
        <taxon>Fabaceae</taxon>
        <taxon>Papilionoideae</taxon>
        <taxon>50 kb inversion clade</taxon>
        <taxon>NPAAA clade</taxon>
        <taxon>indigoferoid/millettioid clade</taxon>
        <taxon>Phaseoleae</taxon>
        <taxon>Mucuna</taxon>
    </lineage>
</organism>
<evidence type="ECO:0000313" key="3">
    <source>
        <dbReference type="Proteomes" id="UP000257109"/>
    </source>
</evidence>
<dbReference type="Proteomes" id="UP000257109">
    <property type="component" value="Unassembled WGS sequence"/>
</dbReference>
<dbReference type="PANTHER" id="PTHR31225:SF241">
    <property type="entry name" value="TERPENE SYNTHASE FAMILY, METAL-BINDING DOMAIN PROTEIN"/>
    <property type="match status" value="1"/>
</dbReference>
<dbReference type="STRING" id="157652.A0A371FZV8"/>
<feature type="non-terminal residue" evidence="2">
    <location>
        <position position="1"/>
    </location>
</feature>
<dbReference type="InterPro" id="IPR008930">
    <property type="entry name" value="Terpenoid_cyclase/PrenylTrfase"/>
</dbReference>
<dbReference type="OrthoDB" id="1745914at2759"/>
<name>A0A371FZV8_MUCPR</name>
<dbReference type="GO" id="GO:0016114">
    <property type="term" value="P:terpenoid biosynthetic process"/>
    <property type="evidence" value="ECO:0007669"/>
    <property type="project" value="InterPro"/>
</dbReference>
<dbReference type="EMBL" id="QJKJ01007231">
    <property type="protein sequence ID" value="RDX83845.1"/>
    <property type="molecule type" value="Genomic_DNA"/>
</dbReference>
<accession>A0A371FZV8</accession>
<dbReference type="PANTHER" id="PTHR31225">
    <property type="entry name" value="OS04G0344100 PROTEIN-RELATED"/>
    <property type="match status" value="1"/>
</dbReference>
<dbReference type="SUPFAM" id="SSF48239">
    <property type="entry name" value="Terpenoid cyclases/Protein prenyltransferases"/>
    <property type="match status" value="1"/>
</dbReference>
<feature type="domain" description="Terpene synthase N-terminal" evidence="1">
    <location>
        <begin position="142"/>
        <end position="212"/>
    </location>
</feature>
<dbReference type="Gene3D" id="1.50.10.130">
    <property type="entry name" value="Terpene synthase, N-terminal domain"/>
    <property type="match status" value="2"/>
</dbReference>
<dbReference type="GO" id="GO:0010333">
    <property type="term" value="F:terpene synthase activity"/>
    <property type="evidence" value="ECO:0007669"/>
    <property type="project" value="InterPro"/>
</dbReference>
<evidence type="ECO:0000313" key="2">
    <source>
        <dbReference type="EMBL" id="RDX83845.1"/>
    </source>
</evidence>
<proteinExistence type="predicted"/>
<gene>
    <name evidence="2" type="primary">TPS2</name>
    <name evidence="2" type="ORF">CR513_35197</name>
</gene>
<reference evidence="2" key="1">
    <citation type="submission" date="2018-05" db="EMBL/GenBank/DDBJ databases">
        <title>Draft genome of Mucuna pruriens seed.</title>
        <authorList>
            <person name="Nnadi N.E."/>
            <person name="Vos R."/>
            <person name="Hasami M.H."/>
            <person name="Devisetty U.K."/>
            <person name="Aguiy J.C."/>
        </authorList>
    </citation>
    <scope>NUCLEOTIDE SEQUENCE [LARGE SCALE GENOMIC DNA]</scope>
    <source>
        <strain evidence="2">JCA_2017</strain>
    </source>
</reference>
<protein>
    <submittedName>
        <fullName evidence="2">Terpene synthase 2</fullName>
    </submittedName>
</protein>
<sequence length="254" mass="30176">MFGWFISINYAPFSIKSKRCPFQLQHLLQPNMQYLISGDLVPVLLQAYREILSFNMLLMNLWHYFHIFVIKELKILLDGRQMDVSNNVKQQAQILKEEVKMMFQSSNHNIMEKLKFIDRVQRFNISYHFQKEINQALEHIHNVFNKFKNDRGNFNEILVNDVQGLCSLYEATHLRTHEDNILEEACDFSNTQLISLANQVSLSLSAQINHCLRQSFNKSVHKFETRYHMTIYEQDPFHNETLLTFVKVDFNIKP</sequence>
<keyword evidence="3" id="KW-1185">Reference proteome</keyword>
<dbReference type="InterPro" id="IPR036965">
    <property type="entry name" value="Terpene_synth_N_sf"/>
</dbReference>
<evidence type="ECO:0000259" key="1">
    <source>
        <dbReference type="Pfam" id="PF01397"/>
    </source>
</evidence>
<dbReference type="Pfam" id="PF01397">
    <property type="entry name" value="Terpene_synth"/>
    <property type="match status" value="1"/>
</dbReference>
<comment type="caution">
    <text evidence="2">The sequence shown here is derived from an EMBL/GenBank/DDBJ whole genome shotgun (WGS) entry which is preliminary data.</text>
</comment>
<dbReference type="AlphaFoldDB" id="A0A371FZV8"/>
<dbReference type="InterPro" id="IPR001906">
    <property type="entry name" value="Terpene_synth_N"/>
</dbReference>
<dbReference type="InterPro" id="IPR050148">
    <property type="entry name" value="Terpene_synthase-like"/>
</dbReference>